<evidence type="ECO:0000256" key="5">
    <source>
        <dbReference type="ARBA" id="ARBA00023136"/>
    </source>
</evidence>
<dbReference type="AlphaFoldDB" id="A0A1B9E9J5"/>
<dbReference type="InterPro" id="IPR012506">
    <property type="entry name" value="TMEM86B-like"/>
</dbReference>
<proteinExistence type="inferred from homology"/>
<evidence type="ECO:0000256" key="2">
    <source>
        <dbReference type="ARBA" id="ARBA00007375"/>
    </source>
</evidence>
<dbReference type="PANTHER" id="PTHR31885">
    <property type="entry name" value="GH04784P"/>
    <property type="match status" value="1"/>
</dbReference>
<feature type="transmembrane region" description="Helical" evidence="6">
    <location>
        <begin position="197"/>
        <end position="215"/>
    </location>
</feature>
<sequence length="221" mass="25014">MKTTPIMPFYLAFSSIYLLIVFLDLPLVAAVMKPILMPLLFAGVYFSGGFKSKKMLLAALFFSWIGDCLLLFADLEAYYFIFGLLAFLVSHLFYIVLFNQSIKQNPHKARYWIGITVIITYLLVFFAILFPNLGNLTLAVFVYALGIATMLLFAFKGFLTWPKPVNYYVLVGAVFFVCSDSMLGFNKFCNPIVSSSFLIMTTYLVAQYLIVIGILKLHAQK</sequence>
<dbReference type="OrthoDB" id="5651790at2"/>
<evidence type="ECO:0000256" key="3">
    <source>
        <dbReference type="ARBA" id="ARBA00022692"/>
    </source>
</evidence>
<comment type="subcellular location">
    <subcellularLocation>
        <location evidence="1">Membrane</location>
        <topology evidence="1">Multi-pass membrane protein</topology>
    </subcellularLocation>
</comment>
<feature type="transmembrane region" description="Helical" evidence="6">
    <location>
        <begin position="55"/>
        <end position="73"/>
    </location>
</feature>
<protein>
    <recommendedName>
        <fullName evidence="9">Lysoplasmalogenase</fullName>
    </recommendedName>
</protein>
<comment type="similarity">
    <text evidence="2">Belongs to the TMEM86 family.</text>
</comment>
<accession>A0A1B9E9J5</accession>
<dbReference type="GO" id="GO:0016020">
    <property type="term" value="C:membrane"/>
    <property type="evidence" value="ECO:0007669"/>
    <property type="project" value="UniProtKB-SubCell"/>
</dbReference>
<feature type="transmembrane region" description="Helical" evidence="6">
    <location>
        <begin position="167"/>
        <end position="185"/>
    </location>
</feature>
<gene>
    <name evidence="7" type="ORF">LPBF_01180</name>
</gene>
<dbReference type="Pfam" id="PF07947">
    <property type="entry name" value="YhhN"/>
    <property type="match status" value="1"/>
</dbReference>
<organism evidence="7 8">
    <name type="scientific">Flavobacterium crassostreae</name>
    <dbReference type="NCBI Taxonomy" id="1763534"/>
    <lineage>
        <taxon>Bacteria</taxon>
        <taxon>Pseudomonadati</taxon>
        <taxon>Bacteroidota</taxon>
        <taxon>Flavobacteriia</taxon>
        <taxon>Flavobacteriales</taxon>
        <taxon>Flavobacteriaceae</taxon>
        <taxon>Flavobacterium</taxon>
    </lineage>
</organism>
<keyword evidence="8" id="KW-1185">Reference proteome</keyword>
<reference evidence="7 8" key="1">
    <citation type="submission" date="2016-03" db="EMBL/GenBank/DDBJ databases">
        <authorList>
            <person name="Ploux O."/>
        </authorList>
    </citation>
    <scope>NUCLEOTIDE SEQUENCE [LARGE SCALE GENOMIC DNA]</scope>
    <source>
        <strain evidence="7 8">LPB0076</strain>
    </source>
</reference>
<name>A0A1B9E9J5_9FLAO</name>
<keyword evidence="3 6" id="KW-0812">Transmembrane</keyword>
<feature type="transmembrane region" description="Helical" evidence="6">
    <location>
        <begin position="79"/>
        <end position="99"/>
    </location>
</feature>
<evidence type="ECO:0000313" key="7">
    <source>
        <dbReference type="EMBL" id="OCB78637.1"/>
    </source>
</evidence>
<dbReference type="EMBL" id="LVEP01000002">
    <property type="protein sequence ID" value="OCB78637.1"/>
    <property type="molecule type" value="Genomic_DNA"/>
</dbReference>
<dbReference type="Proteomes" id="UP000093510">
    <property type="component" value="Unassembled WGS sequence"/>
</dbReference>
<evidence type="ECO:0008006" key="9">
    <source>
        <dbReference type="Google" id="ProtNLM"/>
    </source>
</evidence>
<feature type="transmembrane region" description="Helical" evidence="6">
    <location>
        <begin position="31"/>
        <end position="48"/>
    </location>
</feature>
<dbReference type="PANTHER" id="PTHR31885:SF6">
    <property type="entry name" value="GH04784P"/>
    <property type="match status" value="1"/>
</dbReference>
<keyword evidence="5 6" id="KW-0472">Membrane</keyword>
<evidence type="ECO:0000313" key="8">
    <source>
        <dbReference type="Proteomes" id="UP000093510"/>
    </source>
</evidence>
<evidence type="ECO:0000256" key="1">
    <source>
        <dbReference type="ARBA" id="ARBA00004141"/>
    </source>
</evidence>
<comment type="caution">
    <text evidence="7">The sequence shown here is derived from an EMBL/GenBank/DDBJ whole genome shotgun (WGS) entry which is preliminary data.</text>
</comment>
<feature type="transmembrane region" description="Helical" evidence="6">
    <location>
        <begin position="111"/>
        <end position="130"/>
    </location>
</feature>
<evidence type="ECO:0000256" key="6">
    <source>
        <dbReference type="SAM" id="Phobius"/>
    </source>
</evidence>
<feature type="transmembrane region" description="Helical" evidence="6">
    <location>
        <begin position="136"/>
        <end position="155"/>
    </location>
</feature>
<keyword evidence="4 6" id="KW-1133">Transmembrane helix</keyword>
<dbReference type="GO" id="GO:0016787">
    <property type="term" value="F:hydrolase activity"/>
    <property type="evidence" value="ECO:0007669"/>
    <property type="project" value="TreeGrafter"/>
</dbReference>
<feature type="transmembrane region" description="Helical" evidence="6">
    <location>
        <begin position="7"/>
        <end position="25"/>
    </location>
</feature>
<dbReference type="STRING" id="1763534.GCA_001831475_01725"/>
<evidence type="ECO:0000256" key="4">
    <source>
        <dbReference type="ARBA" id="ARBA00022989"/>
    </source>
</evidence>
<dbReference type="RefSeq" id="WP_066331375.1">
    <property type="nucleotide sequence ID" value="NZ_CP017688.1"/>
</dbReference>